<feature type="region of interest" description="Disordered" evidence="1">
    <location>
        <begin position="906"/>
        <end position="932"/>
    </location>
</feature>
<dbReference type="OrthoDB" id="1572276at2759"/>
<gene>
    <name evidence="3" type="ORF">Acr_19g0003700</name>
</gene>
<keyword evidence="3" id="KW-0808">Transferase</keyword>
<protein>
    <submittedName>
        <fullName evidence="3">Aminotransferase-like, mobile domain protein</fullName>
    </submittedName>
</protein>
<feature type="region of interest" description="Disordered" evidence="1">
    <location>
        <begin position="786"/>
        <end position="836"/>
    </location>
</feature>
<dbReference type="EMBL" id="BJWL01000019">
    <property type="protein sequence ID" value="GFZ07433.1"/>
    <property type="molecule type" value="Genomic_DNA"/>
</dbReference>
<dbReference type="InterPro" id="IPR044824">
    <property type="entry name" value="MAIN-like"/>
</dbReference>
<dbReference type="AlphaFoldDB" id="A0A7J0G9I0"/>
<sequence>MAIDLLPEPIFEERSEKMVTHKEAKPALRIARFVKPIAKNVSDAVRIPKTPLLSDIFSHNIQKWPSKVNFQGWKRPQKKWKQWVEHLAGKYCTVWEKAGICDAILSSVFEVHGNHDLVLGLSEFWCPETNTFVFPWGEATITLEDIAVLGGFPVIGNPVTSPLPRDLLEVEEEMRKQQREMGRSKARKATHDAWLGHFTEQSGVEFEHVAFLVLWLSRYVFPSSDKAIGKHVFPIAGHLSRGTKLALAPAVLSSLYRDLSLVREKAMNGFFPIAVSAPFQLLQLWAFERFPLLGPKTPNPLEPGQPRAARWHRLSSKTNLPLVRIALVLADNFMWRPYAADLENWRHLSHYKKTEQFVTDCSGLGDDDELRSFVWVLQPCKLVGVNCREKYLPHRVARQFGMDQDLPGDCSGSINTGLKRSLSFFVPSREFKPGVSVRYLKWWEDVMLAREGAIKDVLERKGNTKKGESSVKQKIEKTNCNGRVPEFPSKAKARIIRDCSDDAGLRPVSLPIVANKATGISEKLPLHGSTLKSPEKIFQVSSCGVANKASGRSVKSPFTEAKNSKGDWHAAHASVGLRTLEGFKRISEVSLCGVENKAADISEKSPFTEAKNSKGNWRASVGSRTLDSSKKISEDSLCGVAKKATGISEKSPFTEAKLSKGDCRASVGSRTLENSKKTSEVALCGVVKKAAGISEKPKFTEAKNSQGDCCASVGSRTLENSKKISEVASCSVAKKATGISEKSKFTEAKNSKGDCCASVGSGILKSPTRISHVASCGIATKATAISEKSPSTEARNGKGDYHVSVGSRTMQGPKKISQDLKKCTSGKRQESVPHHSKIKLQSYEDLSDEDVRFKPHSGVREGTSSLRKACIGNLPQNAVSSTPRSSFNENFRKQTEGKLQNKVSIARASYSANDQKVDDAREAKRKVGDSSSDFDPLDFVLLSERERIKRSKTRESSKGVTGDGEIRKGGESFNNPIIIDGHMESRASKIRADGLNLEQEARILRIEKMLGISPGKMEASRTSSVYGPHQTLCALSFRALPVALSCLEI</sequence>
<dbReference type="GO" id="GO:0008483">
    <property type="term" value="F:transaminase activity"/>
    <property type="evidence" value="ECO:0007669"/>
    <property type="project" value="UniProtKB-KW"/>
</dbReference>
<feature type="compositionally biased region" description="Basic and acidic residues" evidence="1">
    <location>
        <begin position="915"/>
        <end position="928"/>
    </location>
</feature>
<proteinExistence type="predicted"/>
<dbReference type="InterPro" id="IPR019557">
    <property type="entry name" value="AminoTfrase-like_pln_mobile"/>
</dbReference>
<name>A0A7J0G9I0_9ERIC</name>
<accession>A0A7J0G9I0</accession>
<dbReference type="PANTHER" id="PTHR46033:SF83">
    <property type="entry name" value="PROTEIN MAINTENANCE OF MERISTEMS-LIKE"/>
    <property type="match status" value="1"/>
</dbReference>
<dbReference type="PANTHER" id="PTHR46033">
    <property type="entry name" value="PROTEIN MAIN-LIKE 2"/>
    <property type="match status" value="1"/>
</dbReference>
<feature type="domain" description="Aminotransferase-like plant mobile" evidence="2">
    <location>
        <begin position="99"/>
        <end position="443"/>
    </location>
</feature>
<evidence type="ECO:0000259" key="2">
    <source>
        <dbReference type="Pfam" id="PF10536"/>
    </source>
</evidence>
<reference evidence="3 4" key="1">
    <citation type="submission" date="2019-07" db="EMBL/GenBank/DDBJ databases">
        <title>De Novo Assembly of kiwifruit Actinidia rufa.</title>
        <authorList>
            <person name="Sugita-Konishi S."/>
            <person name="Sato K."/>
            <person name="Mori E."/>
            <person name="Abe Y."/>
            <person name="Kisaki G."/>
            <person name="Hamano K."/>
            <person name="Suezawa K."/>
            <person name="Otani M."/>
            <person name="Fukuda T."/>
            <person name="Manabe T."/>
            <person name="Gomi K."/>
            <person name="Tabuchi M."/>
            <person name="Akimitsu K."/>
            <person name="Kataoka I."/>
        </authorList>
    </citation>
    <scope>NUCLEOTIDE SEQUENCE [LARGE SCALE GENOMIC DNA]</scope>
    <source>
        <strain evidence="4">cv. Fuchu</strain>
    </source>
</reference>
<dbReference type="GO" id="GO:0010073">
    <property type="term" value="P:meristem maintenance"/>
    <property type="evidence" value="ECO:0007669"/>
    <property type="project" value="InterPro"/>
</dbReference>
<dbReference type="Proteomes" id="UP000585474">
    <property type="component" value="Unassembled WGS sequence"/>
</dbReference>
<feature type="compositionally biased region" description="Basic and acidic residues" evidence="1">
    <location>
        <begin position="816"/>
        <end position="833"/>
    </location>
</feature>
<comment type="caution">
    <text evidence="3">The sequence shown here is derived from an EMBL/GenBank/DDBJ whole genome shotgun (WGS) entry which is preliminary data.</text>
</comment>
<evidence type="ECO:0000256" key="1">
    <source>
        <dbReference type="SAM" id="MobiDB-lite"/>
    </source>
</evidence>
<keyword evidence="3" id="KW-0032">Aminotransferase</keyword>
<organism evidence="3 4">
    <name type="scientific">Actinidia rufa</name>
    <dbReference type="NCBI Taxonomy" id="165716"/>
    <lineage>
        <taxon>Eukaryota</taxon>
        <taxon>Viridiplantae</taxon>
        <taxon>Streptophyta</taxon>
        <taxon>Embryophyta</taxon>
        <taxon>Tracheophyta</taxon>
        <taxon>Spermatophyta</taxon>
        <taxon>Magnoliopsida</taxon>
        <taxon>eudicotyledons</taxon>
        <taxon>Gunneridae</taxon>
        <taxon>Pentapetalae</taxon>
        <taxon>asterids</taxon>
        <taxon>Ericales</taxon>
        <taxon>Actinidiaceae</taxon>
        <taxon>Actinidia</taxon>
    </lineage>
</organism>
<evidence type="ECO:0000313" key="3">
    <source>
        <dbReference type="EMBL" id="GFZ07433.1"/>
    </source>
</evidence>
<dbReference type="Pfam" id="PF10536">
    <property type="entry name" value="PMD"/>
    <property type="match status" value="1"/>
</dbReference>
<evidence type="ECO:0000313" key="4">
    <source>
        <dbReference type="Proteomes" id="UP000585474"/>
    </source>
</evidence>
<feature type="region of interest" description="Disordered" evidence="1">
    <location>
        <begin position="950"/>
        <end position="973"/>
    </location>
</feature>
<keyword evidence="4" id="KW-1185">Reference proteome</keyword>